<name>A0A7S1N569_9EUGL</name>
<dbReference type="EMBL" id="HBGA01020748">
    <property type="protein sequence ID" value="CAD8996965.1"/>
    <property type="molecule type" value="Transcribed_RNA"/>
</dbReference>
<sequence>MSPLGPGLGVQLGSISLGQWVMGSPVFGGPDAHAAPPWCADPTDAPDTCVGEIPTPGVVDAAVSVLGLTLALVGGEVCPGRTPKPLPHWAVEYCPPATHPRPTCQSLLRAFVCAPPSGSMDSAGQGPIVSKFLDT</sequence>
<evidence type="ECO:0000313" key="1">
    <source>
        <dbReference type="EMBL" id="CAD8996965.1"/>
    </source>
</evidence>
<reference evidence="1" key="1">
    <citation type="submission" date="2021-01" db="EMBL/GenBank/DDBJ databases">
        <authorList>
            <person name="Corre E."/>
            <person name="Pelletier E."/>
            <person name="Niang G."/>
            <person name="Scheremetjew M."/>
            <person name="Finn R."/>
            <person name="Kale V."/>
            <person name="Holt S."/>
            <person name="Cochrane G."/>
            <person name="Meng A."/>
            <person name="Brown T."/>
            <person name="Cohen L."/>
        </authorList>
    </citation>
    <scope>NUCLEOTIDE SEQUENCE</scope>
    <source>
        <strain evidence="1">NIES-381</strain>
    </source>
</reference>
<accession>A0A7S1N569</accession>
<dbReference type="AlphaFoldDB" id="A0A7S1N569"/>
<proteinExistence type="predicted"/>
<protein>
    <submittedName>
        <fullName evidence="1">Uncharacterized protein</fullName>
    </submittedName>
</protein>
<gene>
    <name evidence="1" type="ORF">EGYM00392_LOCUS8028</name>
</gene>
<organism evidence="1">
    <name type="scientific">Eutreptiella gymnastica</name>
    <dbReference type="NCBI Taxonomy" id="73025"/>
    <lineage>
        <taxon>Eukaryota</taxon>
        <taxon>Discoba</taxon>
        <taxon>Euglenozoa</taxon>
        <taxon>Euglenida</taxon>
        <taxon>Spirocuta</taxon>
        <taxon>Euglenophyceae</taxon>
        <taxon>Eutreptiales</taxon>
        <taxon>Eutreptiaceae</taxon>
        <taxon>Eutreptiella</taxon>
    </lineage>
</organism>